<dbReference type="GO" id="GO:0005737">
    <property type="term" value="C:cytoplasm"/>
    <property type="evidence" value="ECO:0007669"/>
    <property type="project" value="UniProtKB-SubCell"/>
</dbReference>
<evidence type="ECO:0000313" key="9">
    <source>
        <dbReference type="Proteomes" id="UP000268469"/>
    </source>
</evidence>
<dbReference type="Pfam" id="PF13393">
    <property type="entry name" value="tRNA-synt_His"/>
    <property type="match status" value="2"/>
</dbReference>
<keyword evidence="5" id="KW-0067">ATP-binding</keyword>
<dbReference type="EMBL" id="QNBE01000022">
    <property type="protein sequence ID" value="RKX70932.1"/>
    <property type="molecule type" value="Genomic_DNA"/>
</dbReference>
<dbReference type="GO" id="GO:0006427">
    <property type="term" value="P:histidyl-tRNA aminoacylation"/>
    <property type="evidence" value="ECO:0007669"/>
    <property type="project" value="UniProtKB-UniRule"/>
</dbReference>
<dbReference type="NCBIfam" id="TIGR00442">
    <property type="entry name" value="hisS"/>
    <property type="match status" value="1"/>
</dbReference>
<keyword evidence="5" id="KW-0648">Protein biosynthesis</keyword>
<evidence type="ECO:0000256" key="6">
    <source>
        <dbReference type="PIRSR" id="PIRSR001549-1"/>
    </source>
</evidence>
<dbReference type="HAMAP" id="MF_00127">
    <property type="entry name" value="His_tRNA_synth"/>
    <property type="match status" value="1"/>
</dbReference>
<keyword evidence="3 5" id="KW-0030">Aminoacyl-tRNA synthetase</keyword>
<organism evidence="8 9">
    <name type="scientific">candidate division WOR-3 bacterium</name>
    <dbReference type="NCBI Taxonomy" id="2052148"/>
    <lineage>
        <taxon>Bacteria</taxon>
        <taxon>Bacteria division WOR-3</taxon>
    </lineage>
</organism>
<keyword evidence="5" id="KW-0963">Cytoplasm</keyword>
<dbReference type="InterPro" id="IPR045864">
    <property type="entry name" value="aa-tRNA-synth_II/BPL/LPL"/>
</dbReference>
<evidence type="ECO:0000256" key="5">
    <source>
        <dbReference type="HAMAP-Rule" id="MF_00127"/>
    </source>
</evidence>
<feature type="binding site" evidence="6">
    <location>
        <position position="127"/>
    </location>
    <ligand>
        <name>L-histidine</name>
        <dbReference type="ChEBI" id="CHEBI:57595"/>
    </ligand>
</feature>
<comment type="similarity">
    <text evidence="1 5">Belongs to the class-II aminoacyl-tRNA synthetase family.</text>
</comment>
<dbReference type="Gene3D" id="3.30.930.10">
    <property type="entry name" value="Bira Bifunctional Protein, Domain 2"/>
    <property type="match status" value="1"/>
</dbReference>
<keyword evidence="2 5" id="KW-0547">Nucleotide-binding</keyword>
<sequence>MRYHRVKGTKDLLPEEASTWRWFETEIRQILELYGYQEIRTPVFENTELFIRSIGETTDIVEKEMYTFKDKGGRSLTLRPEGTAPVMRALIENNLKTPIRLYYYGGMYRRERPQKGRLREFFQIGIEYVGNPSPFADREVIEIGHRIVTHFKIDCQLLINSIGCPDCRRPYYSRLNTFLEKHRDDLCPDCRRRIIKNPMRFFDCKEERCQPFKREAPKIIEHLCSACSEHYHKLKGYLEKSAIPYTEHPGLARGLDYYTRTVFEFVVPELGGQNTIIGGGRYDLLIELFGGNPTPAVGFALGIDRTLLLIKKRIEPPRPIFIAQIGGLYQEARSLQLELHGKGKTVILGDPEMSLKKQLRQADRLNCGWAIMIGSEELKKGKYILRDMVSGEQREYTGKEIIARLT</sequence>
<proteinExistence type="inferred from homology"/>
<gene>
    <name evidence="5" type="primary">hisS</name>
    <name evidence="8" type="ORF">DRP53_03265</name>
</gene>
<dbReference type="GO" id="GO:0004821">
    <property type="term" value="F:histidine-tRNA ligase activity"/>
    <property type="evidence" value="ECO:0007669"/>
    <property type="project" value="UniProtKB-UniRule"/>
</dbReference>
<dbReference type="InterPro" id="IPR036621">
    <property type="entry name" value="Anticodon-bd_dom_sf"/>
</dbReference>
<dbReference type="PANTHER" id="PTHR43707:SF1">
    <property type="entry name" value="HISTIDINE--TRNA LIGASE, MITOCHONDRIAL-RELATED"/>
    <property type="match status" value="1"/>
</dbReference>
<dbReference type="InterPro" id="IPR041715">
    <property type="entry name" value="HisRS-like_core"/>
</dbReference>
<dbReference type="Gene3D" id="3.40.50.800">
    <property type="entry name" value="Anticodon-binding domain"/>
    <property type="match status" value="1"/>
</dbReference>
<evidence type="ECO:0000256" key="3">
    <source>
        <dbReference type="ARBA" id="ARBA00023146"/>
    </source>
</evidence>
<comment type="caution">
    <text evidence="8">The sequence shown here is derived from an EMBL/GenBank/DDBJ whole genome shotgun (WGS) entry which is preliminary data.</text>
</comment>
<comment type="catalytic activity">
    <reaction evidence="4 5">
        <text>tRNA(His) + L-histidine + ATP = L-histidyl-tRNA(His) + AMP + diphosphate + H(+)</text>
        <dbReference type="Rhea" id="RHEA:17313"/>
        <dbReference type="Rhea" id="RHEA-COMP:9665"/>
        <dbReference type="Rhea" id="RHEA-COMP:9689"/>
        <dbReference type="ChEBI" id="CHEBI:15378"/>
        <dbReference type="ChEBI" id="CHEBI:30616"/>
        <dbReference type="ChEBI" id="CHEBI:33019"/>
        <dbReference type="ChEBI" id="CHEBI:57595"/>
        <dbReference type="ChEBI" id="CHEBI:78442"/>
        <dbReference type="ChEBI" id="CHEBI:78527"/>
        <dbReference type="ChEBI" id="CHEBI:456215"/>
        <dbReference type="EC" id="6.1.1.21"/>
    </reaction>
</comment>
<dbReference type="InterPro" id="IPR006195">
    <property type="entry name" value="aa-tRNA-synth_II"/>
</dbReference>
<evidence type="ECO:0000256" key="1">
    <source>
        <dbReference type="ARBA" id="ARBA00008226"/>
    </source>
</evidence>
<evidence type="ECO:0000259" key="7">
    <source>
        <dbReference type="PROSITE" id="PS50862"/>
    </source>
</evidence>
<evidence type="ECO:0000256" key="2">
    <source>
        <dbReference type="ARBA" id="ARBA00022741"/>
    </source>
</evidence>
<feature type="binding site" evidence="6">
    <location>
        <begin position="81"/>
        <end position="83"/>
    </location>
    <ligand>
        <name>L-histidine</name>
        <dbReference type="ChEBI" id="CHEBI:57595"/>
    </ligand>
</feature>
<evidence type="ECO:0000313" key="8">
    <source>
        <dbReference type="EMBL" id="RKX70932.1"/>
    </source>
</evidence>
<feature type="binding site" evidence="6">
    <location>
        <position position="123"/>
    </location>
    <ligand>
        <name>L-histidine</name>
        <dbReference type="ChEBI" id="CHEBI:57595"/>
    </ligand>
</feature>
<dbReference type="InterPro" id="IPR004154">
    <property type="entry name" value="Anticodon-bd"/>
</dbReference>
<dbReference type="PIRSF" id="PIRSF001549">
    <property type="entry name" value="His-tRNA_synth"/>
    <property type="match status" value="1"/>
</dbReference>
<dbReference type="SUPFAM" id="SSF55681">
    <property type="entry name" value="Class II aaRS and biotin synthetases"/>
    <property type="match status" value="1"/>
</dbReference>
<feature type="domain" description="Aminoacyl-transfer RNA synthetases class-II family profile" evidence="7">
    <location>
        <begin position="27"/>
        <end position="319"/>
    </location>
</feature>
<name>A0A660SK80_UNCW3</name>
<dbReference type="PANTHER" id="PTHR43707">
    <property type="entry name" value="HISTIDYL-TRNA SYNTHETASE"/>
    <property type="match status" value="1"/>
</dbReference>
<dbReference type="PROSITE" id="PS50862">
    <property type="entry name" value="AA_TRNA_LIGASE_II"/>
    <property type="match status" value="1"/>
</dbReference>
<feature type="binding site" evidence="6">
    <location>
        <begin position="257"/>
        <end position="258"/>
    </location>
    <ligand>
        <name>L-histidine</name>
        <dbReference type="ChEBI" id="CHEBI:57595"/>
    </ligand>
</feature>
<keyword evidence="5 8" id="KW-0436">Ligase</keyword>
<dbReference type="EC" id="6.1.1.21" evidence="5"/>
<comment type="subcellular location">
    <subcellularLocation>
        <location evidence="5">Cytoplasm</location>
    </subcellularLocation>
</comment>
<dbReference type="Pfam" id="PF03129">
    <property type="entry name" value="HGTP_anticodon"/>
    <property type="match status" value="1"/>
</dbReference>
<dbReference type="SUPFAM" id="SSF52954">
    <property type="entry name" value="Class II aaRS ABD-related"/>
    <property type="match status" value="1"/>
</dbReference>
<dbReference type="InterPro" id="IPR015807">
    <property type="entry name" value="His-tRNA-ligase"/>
</dbReference>
<feature type="binding site" evidence="6">
    <location>
        <position position="109"/>
    </location>
    <ligand>
        <name>L-histidine</name>
        <dbReference type="ChEBI" id="CHEBI:57595"/>
    </ligand>
</feature>
<evidence type="ECO:0000256" key="4">
    <source>
        <dbReference type="ARBA" id="ARBA00047639"/>
    </source>
</evidence>
<accession>A0A660SK80</accession>
<feature type="binding site" evidence="6">
    <location>
        <position position="253"/>
    </location>
    <ligand>
        <name>L-histidine</name>
        <dbReference type="ChEBI" id="CHEBI:57595"/>
    </ligand>
</feature>
<protein>
    <recommendedName>
        <fullName evidence="5">Histidine--tRNA ligase</fullName>
        <ecNumber evidence="5">6.1.1.21</ecNumber>
    </recommendedName>
    <alternativeName>
        <fullName evidence="5">Histidyl-tRNA synthetase</fullName>
        <shortName evidence="5">HisRS</shortName>
    </alternativeName>
</protein>
<dbReference type="GO" id="GO:0005524">
    <property type="term" value="F:ATP binding"/>
    <property type="evidence" value="ECO:0007669"/>
    <property type="project" value="UniProtKB-UniRule"/>
</dbReference>
<dbReference type="AlphaFoldDB" id="A0A660SK80"/>
<dbReference type="Proteomes" id="UP000268469">
    <property type="component" value="Unassembled WGS sequence"/>
</dbReference>
<reference evidence="8 9" key="1">
    <citation type="submission" date="2018-06" db="EMBL/GenBank/DDBJ databases">
        <title>Extensive metabolic versatility and redundancy in microbially diverse, dynamic hydrothermal sediments.</title>
        <authorList>
            <person name="Dombrowski N."/>
            <person name="Teske A."/>
            <person name="Baker B.J."/>
        </authorList>
    </citation>
    <scope>NUCLEOTIDE SEQUENCE [LARGE SCALE GENOMIC DNA]</scope>
    <source>
        <strain evidence="8">B36_G15</strain>
    </source>
</reference>
<comment type="subunit">
    <text evidence="5">Homodimer.</text>
</comment>
<dbReference type="CDD" id="cd00773">
    <property type="entry name" value="HisRS-like_core"/>
    <property type="match status" value="1"/>
</dbReference>
<dbReference type="InterPro" id="IPR004516">
    <property type="entry name" value="HisRS/HisZ"/>
</dbReference>